<dbReference type="eggNOG" id="COG1680">
    <property type="taxonomic scope" value="Bacteria"/>
</dbReference>
<proteinExistence type="predicted"/>
<dbReference type="PATRIC" id="fig|1348663.4.peg.5871"/>
<dbReference type="InterPro" id="IPR050491">
    <property type="entry name" value="AmpC-like"/>
</dbReference>
<comment type="caution">
    <text evidence="2">The sequence shown here is derived from an EMBL/GenBank/DDBJ whole genome shotgun (WGS) entry which is preliminary data.</text>
</comment>
<reference evidence="2 3" key="1">
    <citation type="submission" date="2014-05" db="EMBL/GenBank/DDBJ databases">
        <title>Draft Genome Sequence of Kitasatospora cheerisanensis KCTC 2395.</title>
        <authorList>
            <person name="Nam D.H."/>
        </authorList>
    </citation>
    <scope>NUCLEOTIDE SEQUENCE [LARGE SCALE GENOMIC DNA]</scope>
    <source>
        <strain evidence="2 3">KCTC 2395</strain>
    </source>
</reference>
<dbReference type="Proteomes" id="UP000027178">
    <property type="component" value="Unassembled WGS sequence"/>
</dbReference>
<evidence type="ECO:0000259" key="1">
    <source>
        <dbReference type="Pfam" id="PF00144"/>
    </source>
</evidence>
<dbReference type="OrthoDB" id="5177574at2"/>
<dbReference type="SUPFAM" id="SSF56601">
    <property type="entry name" value="beta-lactamase/transpeptidase-like"/>
    <property type="match status" value="1"/>
</dbReference>
<accession>A0A066YQE3</accession>
<dbReference type="PANTHER" id="PTHR46825:SF7">
    <property type="entry name" value="D-ALANYL-D-ALANINE CARBOXYPEPTIDASE"/>
    <property type="match status" value="1"/>
</dbReference>
<dbReference type="Pfam" id="PF00144">
    <property type="entry name" value="Beta-lactamase"/>
    <property type="match status" value="1"/>
</dbReference>
<dbReference type="Gene3D" id="3.40.710.10">
    <property type="entry name" value="DD-peptidase/beta-lactamase superfamily"/>
    <property type="match status" value="1"/>
</dbReference>
<dbReference type="EMBL" id="JNBY01000117">
    <property type="protein sequence ID" value="KDN82169.1"/>
    <property type="molecule type" value="Genomic_DNA"/>
</dbReference>
<dbReference type="AlphaFoldDB" id="A0A066YQE3"/>
<evidence type="ECO:0000313" key="3">
    <source>
        <dbReference type="Proteomes" id="UP000027178"/>
    </source>
</evidence>
<gene>
    <name evidence="2" type="ORF">KCH_60670</name>
</gene>
<feature type="domain" description="Beta-lactamase-related" evidence="1">
    <location>
        <begin position="13"/>
        <end position="316"/>
    </location>
</feature>
<dbReference type="RefSeq" id="WP_051653550.1">
    <property type="nucleotide sequence ID" value="NZ_KK853997.1"/>
</dbReference>
<evidence type="ECO:0000313" key="2">
    <source>
        <dbReference type="EMBL" id="KDN82169.1"/>
    </source>
</evidence>
<protein>
    <recommendedName>
        <fullName evidence="1">Beta-lactamase-related domain-containing protein</fullName>
    </recommendedName>
</protein>
<organism evidence="2 3">
    <name type="scientific">Kitasatospora cheerisanensis KCTC 2395</name>
    <dbReference type="NCBI Taxonomy" id="1348663"/>
    <lineage>
        <taxon>Bacteria</taxon>
        <taxon>Bacillati</taxon>
        <taxon>Actinomycetota</taxon>
        <taxon>Actinomycetes</taxon>
        <taxon>Kitasatosporales</taxon>
        <taxon>Streptomycetaceae</taxon>
        <taxon>Kitasatospora</taxon>
    </lineage>
</organism>
<sequence length="346" mass="36567">MTDPGYSTSALGAVRVDGRPVWSNATGVADLASGRPADPRGAFRIGSATKTFVATTLLQLVGEHRLGLDDRLETLLPGAVPNSGTITVRQLLDHTSGVADYTQDPAFAFDDTWLTGGRYTSYRLRDLVDLANKYPPAFAPGQDWQYSNTNYILAGMIIEKLTGHSWNDEVTRRIIRPLRLTGTRMPGDFPFIPGPHAHGYLKSAAGPVDVTVLNPSMAGSAGGGISTAADLTAFLDALLGGRLLRPAELAAMKQTSTHGEGRTYGLGLQRLDLPCGEFWGHAGGIPGYSTMMLASPDGRREFAANTTFYDAPDENAANAAWHRVTATALCGAPAAAAGPALARTTP</sequence>
<dbReference type="InterPro" id="IPR012338">
    <property type="entry name" value="Beta-lactam/transpept-like"/>
</dbReference>
<dbReference type="InterPro" id="IPR001466">
    <property type="entry name" value="Beta-lactam-related"/>
</dbReference>
<keyword evidence="3" id="KW-1185">Reference proteome</keyword>
<name>A0A066YQE3_9ACTN</name>
<dbReference type="PANTHER" id="PTHR46825">
    <property type="entry name" value="D-ALANYL-D-ALANINE-CARBOXYPEPTIDASE/ENDOPEPTIDASE AMPH"/>
    <property type="match status" value="1"/>
</dbReference>
<dbReference type="HOGENOM" id="CLU_020027_2_3_11"/>